<reference evidence="1" key="2">
    <citation type="submission" date="2021-01" db="UniProtKB">
        <authorList>
            <consortium name="EnsemblPlants"/>
        </authorList>
    </citation>
    <scope>IDENTIFICATION</scope>
</reference>
<dbReference type="InParanoid" id="A0A7N2MH75"/>
<keyword evidence="2" id="KW-1185">Reference proteome</keyword>
<dbReference type="AlphaFoldDB" id="A0A7N2MH75"/>
<dbReference type="EnsemblPlants" id="QL09p021492:mrna">
    <property type="protein sequence ID" value="QL09p021492:mrna"/>
    <property type="gene ID" value="QL09p021492"/>
</dbReference>
<dbReference type="Gramene" id="QL09p021492:mrna">
    <property type="protein sequence ID" value="QL09p021492:mrna"/>
    <property type="gene ID" value="QL09p021492"/>
</dbReference>
<organism evidence="1 2">
    <name type="scientific">Quercus lobata</name>
    <name type="common">Valley oak</name>
    <dbReference type="NCBI Taxonomy" id="97700"/>
    <lineage>
        <taxon>Eukaryota</taxon>
        <taxon>Viridiplantae</taxon>
        <taxon>Streptophyta</taxon>
        <taxon>Embryophyta</taxon>
        <taxon>Tracheophyta</taxon>
        <taxon>Spermatophyta</taxon>
        <taxon>Magnoliopsida</taxon>
        <taxon>eudicotyledons</taxon>
        <taxon>Gunneridae</taxon>
        <taxon>Pentapetalae</taxon>
        <taxon>rosids</taxon>
        <taxon>fabids</taxon>
        <taxon>Fagales</taxon>
        <taxon>Fagaceae</taxon>
        <taxon>Quercus</taxon>
    </lineage>
</organism>
<reference evidence="1 2" key="1">
    <citation type="journal article" date="2016" name="G3 (Bethesda)">
        <title>First Draft Assembly and Annotation of the Genome of a California Endemic Oak Quercus lobata Nee (Fagaceae).</title>
        <authorList>
            <person name="Sork V.L."/>
            <person name="Fitz-Gibbon S.T."/>
            <person name="Puiu D."/>
            <person name="Crepeau M."/>
            <person name="Gugger P.F."/>
            <person name="Sherman R."/>
            <person name="Stevens K."/>
            <person name="Langley C.H."/>
            <person name="Pellegrini M."/>
            <person name="Salzberg S.L."/>
        </authorList>
    </citation>
    <scope>NUCLEOTIDE SEQUENCE [LARGE SCALE GENOMIC DNA]</scope>
    <source>
        <strain evidence="1 2">cv. SW786</strain>
    </source>
</reference>
<name>A0A7N2MH75_QUELO</name>
<evidence type="ECO:0000313" key="1">
    <source>
        <dbReference type="EnsemblPlants" id="QL09p021492:mrna"/>
    </source>
</evidence>
<proteinExistence type="predicted"/>
<dbReference type="Proteomes" id="UP000594261">
    <property type="component" value="Chromosome 9"/>
</dbReference>
<dbReference type="EMBL" id="LRBV02000009">
    <property type="status" value="NOT_ANNOTATED_CDS"/>
    <property type="molecule type" value="Genomic_DNA"/>
</dbReference>
<evidence type="ECO:0000313" key="2">
    <source>
        <dbReference type="Proteomes" id="UP000594261"/>
    </source>
</evidence>
<sequence>MIGICRCFARVDVNGSGTLYRSFARVDVNGTRTLYRSFARVNIHVDVIICKVAPVGARGSLRQLFDMAIAYATVEGRCEGKSSFHVLIFDKTTTEIQYPVNNNCKLEDHQLEIIDLYEDDRNISLS</sequence>
<accession>A0A7N2MH75</accession>
<protein>
    <submittedName>
        <fullName evidence="1">Uncharacterized protein</fullName>
    </submittedName>
</protein>